<dbReference type="OMA" id="CELRTIG"/>
<dbReference type="InterPro" id="IPR036691">
    <property type="entry name" value="Endo/exonu/phosph_ase_sf"/>
</dbReference>
<name>A0A0D3BU43_BRAOL</name>
<keyword evidence="2" id="KW-1185">Reference proteome</keyword>
<reference evidence="1 2" key="1">
    <citation type="journal article" date="2014" name="Genome Biol.">
        <title>Transcriptome and methylome profiling reveals relics of genome dominance in the mesopolyploid Brassica oleracea.</title>
        <authorList>
            <person name="Parkin I.A."/>
            <person name="Koh C."/>
            <person name="Tang H."/>
            <person name="Robinson S.J."/>
            <person name="Kagale S."/>
            <person name="Clarke W.E."/>
            <person name="Town C.D."/>
            <person name="Nixon J."/>
            <person name="Krishnakumar V."/>
            <person name="Bidwell S.L."/>
            <person name="Denoeud F."/>
            <person name="Belcram H."/>
            <person name="Links M.G."/>
            <person name="Just J."/>
            <person name="Clarke C."/>
            <person name="Bender T."/>
            <person name="Huebert T."/>
            <person name="Mason A.S."/>
            <person name="Pires J.C."/>
            <person name="Barker G."/>
            <person name="Moore J."/>
            <person name="Walley P.G."/>
            <person name="Manoli S."/>
            <person name="Batley J."/>
            <person name="Edwards D."/>
            <person name="Nelson M.N."/>
            <person name="Wang X."/>
            <person name="Paterson A.H."/>
            <person name="King G."/>
            <person name="Bancroft I."/>
            <person name="Chalhoub B."/>
            <person name="Sharpe A.G."/>
        </authorList>
    </citation>
    <scope>NUCLEOTIDE SEQUENCE</scope>
    <source>
        <strain evidence="1 2">cv. TO1000</strain>
    </source>
</reference>
<evidence type="ECO:0008006" key="3">
    <source>
        <dbReference type="Google" id="ProtNLM"/>
    </source>
</evidence>
<dbReference type="EnsemblPlants" id="Bo4g070390.1">
    <property type="protein sequence ID" value="Bo4g070390.1"/>
    <property type="gene ID" value="Bo4g070390"/>
</dbReference>
<accession>A0A0D3BU43</accession>
<protein>
    <recommendedName>
        <fullName evidence="3">Endonuclease/exonuclease/phosphatase domain-containing protein</fullName>
    </recommendedName>
</protein>
<sequence>MIDFADCLLQAGLFDLRFHGQLNTWTNKTLTDPIAKKLDRLLVNQCWVSLLPQSTATFLSPNFSDHSPCVLDLALPLPISGTRPFKFLDYLTKRPKLLPIAADLWIQTGGTATTLGELCWKLKQIKRVLRKINRENFSKIQERVAIANNLLKIVQGQALQDPSPALFQKERELTEKWEFLRTIEEAYFRQKSRINWLKEGDLNTSYFHRIWKVRTAVNSIRSFVL</sequence>
<dbReference type="eggNOG" id="KOG1075">
    <property type="taxonomic scope" value="Eukaryota"/>
</dbReference>
<proteinExistence type="predicted"/>
<dbReference type="HOGENOM" id="CLU_000680_36_5_1"/>
<reference evidence="1" key="2">
    <citation type="submission" date="2015-03" db="UniProtKB">
        <authorList>
            <consortium name="EnsemblPlants"/>
        </authorList>
    </citation>
    <scope>IDENTIFICATION</scope>
</reference>
<dbReference type="Gramene" id="Bo4g070390.1">
    <property type="protein sequence ID" value="Bo4g070390.1"/>
    <property type="gene ID" value="Bo4g070390"/>
</dbReference>
<dbReference type="Proteomes" id="UP000032141">
    <property type="component" value="Chromosome C4"/>
</dbReference>
<evidence type="ECO:0000313" key="1">
    <source>
        <dbReference type="EnsemblPlants" id="Bo4g070390.1"/>
    </source>
</evidence>
<organism evidence="1 2">
    <name type="scientific">Brassica oleracea var. oleracea</name>
    <dbReference type="NCBI Taxonomy" id="109376"/>
    <lineage>
        <taxon>Eukaryota</taxon>
        <taxon>Viridiplantae</taxon>
        <taxon>Streptophyta</taxon>
        <taxon>Embryophyta</taxon>
        <taxon>Tracheophyta</taxon>
        <taxon>Spermatophyta</taxon>
        <taxon>Magnoliopsida</taxon>
        <taxon>eudicotyledons</taxon>
        <taxon>Gunneridae</taxon>
        <taxon>Pentapetalae</taxon>
        <taxon>rosids</taxon>
        <taxon>malvids</taxon>
        <taxon>Brassicales</taxon>
        <taxon>Brassicaceae</taxon>
        <taxon>Brassiceae</taxon>
        <taxon>Brassica</taxon>
    </lineage>
</organism>
<dbReference type="PANTHER" id="PTHR33710">
    <property type="entry name" value="BNAC02G09200D PROTEIN"/>
    <property type="match status" value="1"/>
</dbReference>
<dbReference type="SUPFAM" id="SSF56219">
    <property type="entry name" value="DNase I-like"/>
    <property type="match status" value="1"/>
</dbReference>
<dbReference type="AlphaFoldDB" id="A0A0D3BU43"/>
<evidence type="ECO:0000313" key="2">
    <source>
        <dbReference type="Proteomes" id="UP000032141"/>
    </source>
</evidence>
<dbReference type="PANTHER" id="PTHR33710:SF77">
    <property type="entry name" value="DNASE I-LIKE SUPERFAMILY PROTEIN"/>
    <property type="match status" value="1"/>
</dbReference>